<name>A0A6A4HW79_9AGAR</name>
<dbReference type="SUPFAM" id="SSF82199">
    <property type="entry name" value="SET domain"/>
    <property type="match status" value="1"/>
</dbReference>
<dbReference type="InterPro" id="IPR001214">
    <property type="entry name" value="SET_dom"/>
</dbReference>
<feature type="domain" description="SET" evidence="1">
    <location>
        <begin position="6"/>
        <end position="138"/>
    </location>
</feature>
<evidence type="ECO:0000313" key="2">
    <source>
        <dbReference type="EMBL" id="KAE9401518.1"/>
    </source>
</evidence>
<dbReference type="PANTHER" id="PTHR47332:SF4">
    <property type="entry name" value="SET DOMAIN-CONTAINING PROTEIN 5"/>
    <property type="match status" value="1"/>
</dbReference>
<protein>
    <recommendedName>
        <fullName evidence="1">SET domain-containing protein</fullName>
    </recommendedName>
</protein>
<dbReference type="Pfam" id="PF00856">
    <property type="entry name" value="SET"/>
    <property type="match status" value="1"/>
</dbReference>
<dbReference type="PROSITE" id="PS50280">
    <property type="entry name" value="SET"/>
    <property type="match status" value="1"/>
</dbReference>
<dbReference type="Proteomes" id="UP000799118">
    <property type="component" value="Unassembled WGS sequence"/>
</dbReference>
<dbReference type="PANTHER" id="PTHR47332">
    <property type="entry name" value="SET DOMAIN-CONTAINING PROTEIN 5"/>
    <property type="match status" value="1"/>
</dbReference>
<accession>A0A6A4HW79</accession>
<proteinExistence type="predicted"/>
<dbReference type="InterPro" id="IPR046341">
    <property type="entry name" value="SET_dom_sf"/>
</dbReference>
<evidence type="ECO:0000259" key="1">
    <source>
        <dbReference type="PROSITE" id="PS50280"/>
    </source>
</evidence>
<evidence type="ECO:0000313" key="3">
    <source>
        <dbReference type="Proteomes" id="UP000799118"/>
    </source>
</evidence>
<dbReference type="EMBL" id="ML769445">
    <property type="protein sequence ID" value="KAE9401518.1"/>
    <property type="molecule type" value="Genomic_DNA"/>
</dbReference>
<dbReference type="CDD" id="cd20071">
    <property type="entry name" value="SET_SMYD"/>
    <property type="match status" value="1"/>
</dbReference>
<dbReference type="AlphaFoldDB" id="A0A6A4HW79"/>
<dbReference type="Gene3D" id="2.170.270.10">
    <property type="entry name" value="SET domain"/>
    <property type="match status" value="1"/>
</dbReference>
<gene>
    <name evidence="2" type="ORF">BT96DRAFT_880362</name>
</gene>
<dbReference type="InterPro" id="IPR053185">
    <property type="entry name" value="SET_domain_protein"/>
</dbReference>
<sequence length="307" mass="34534">MTPPFPKVSIVDIPGKGQGVIALEDIPRGTLIVAETPRFTFPPNPTLMTPENLKFFMSFPGAVGEDPLDGRYKHFVPLVGNSDYRSGLFTTICKLNHVCPSPDDGPNATYFWDERSKRELLHALRDIHRNQEICVAYFQQDSRGTQDPAAYLRKKFGFDCSCRGCTRPVAERQRSAERIAAYTKFVDDLPKHYGLRNAFGILKDIEKQLLIICNEGHVGEISSRAYDAFQLCAMHGDADSARKWEELVRDESKLYCGGQSPEVEKAVGLVMNPSSFRQWGVLKKTKLFGPVCVYMACRVSFLSEHLC</sequence>
<reference evidence="2" key="1">
    <citation type="journal article" date="2019" name="Environ. Microbiol.">
        <title>Fungal ecological strategies reflected in gene transcription - a case study of two litter decomposers.</title>
        <authorList>
            <person name="Barbi F."/>
            <person name="Kohler A."/>
            <person name="Barry K."/>
            <person name="Baskaran P."/>
            <person name="Daum C."/>
            <person name="Fauchery L."/>
            <person name="Ihrmark K."/>
            <person name="Kuo A."/>
            <person name="LaButti K."/>
            <person name="Lipzen A."/>
            <person name="Morin E."/>
            <person name="Grigoriev I.V."/>
            <person name="Henrissat B."/>
            <person name="Lindahl B."/>
            <person name="Martin F."/>
        </authorList>
    </citation>
    <scope>NUCLEOTIDE SEQUENCE</scope>
    <source>
        <strain evidence="2">JB14</strain>
    </source>
</reference>
<organism evidence="2 3">
    <name type="scientific">Gymnopus androsaceus JB14</name>
    <dbReference type="NCBI Taxonomy" id="1447944"/>
    <lineage>
        <taxon>Eukaryota</taxon>
        <taxon>Fungi</taxon>
        <taxon>Dikarya</taxon>
        <taxon>Basidiomycota</taxon>
        <taxon>Agaricomycotina</taxon>
        <taxon>Agaricomycetes</taxon>
        <taxon>Agaricomycetidae</taxon>
        <taxon>Agaricales</taxon>
        <taxon>Marasmiineae</taxon>
        <taxon>Omphalotaceae</taxon>
        <taxon>Gymnopus</taxon>
    </lineage>
</organism>
<keyword evidence="3" id="KW-1185">Reference proteome</keyword>
<dbReference type="OrthoDB" id="265717at2759"/>